<dbReference type="Proteomes" id="UP001630127">
    <property type="component" value="Unassembled WGS sequence"/>
</dbReference>
<dbReference type="PROSITE" id="PS50181">
    <property type="entry name" value="FBOX"/>
    <property type="match status" value="1"/>
</dbReference>
<dbReference type="AlphaFoldDB" id="A0ABD2YA95"/>
<accession>A0ABD2YA95</accession>
<dbReference type="SUPFAM" id="SSF81383">
    <property type="entry name" value="F-box domain"/>
    <property type="match status" value="1"/>
</dbReference>
<protein>
    <recommendedName>
        <fullName evidence="1">F-box domain-containing protein</fullName>
    </recommendedName>
</protein>
<proteinExistence type="predicted"/>
<dbReference type="EMBL" id="JBJUIK010000015">
    <property type="protein sequence ID" value="KAL3502787.1"/>
    <property type="molecule type" value="Genomic_DNA"/>
</dbReference>
<keyword evidence="3" id="KW-1185">Reference proteome</keyword>
<name>A0ABD2YA95_9GENT</name>
<dbReference type="InterPro" id="IPR001810">
    <property type="entry name" value="F-box_dom"/>
</dbReference>
<dbReference type="InterPro" id="IPR036047">
    <property type="entry name" value="F-box-like_dom_sf"/>
</dbReference>
<dbReference type="InterPro" id="IPR050796">
    <property type="entry name" value="SCF_F-box_component"/>
</dbReference>
<dbReference type="SMART" id="SM00256">
    <property type="entry name" value="FBOX"/>
    <property type="match status" value="1"/>
</dbReference>
<dbReference type="Gene3D" id="1.20.1280.50">
    <property type="match status" value="1"/>
</dbReference>
<dbReference type="Pfam" id="PF00646">
    <property type="entry name" value="F-box"/>
    <property type="match status" value="1"/>
</dbReference>
<dbReference type="NCBIfam" id="TIGR01640">
    <property type="entry name" value="F_box_assoc_1"/>
    <property type="match status" value="1"/>
</dbReference>
<dbReference type="InterPro" id="IPR017451">
    <property type="entry name" value="F-box-assoc_interact_dom"/>
</dbReference>
<dbReference type="PANTHER" id="PTHR31672:SF13">
    <property type="entry name" value="F-BOX PROTEIN CPR30-LIKE"/>
    <property type="match status" value="1"/>
</dbReference>
<sequence length="471" mass="54226">MSDYLPEEVWTDIFARLPVKTLLQIRSVCRLFASIISNPTFASAHINKTNHHSHSQTLFLRYFTEKESHKKENYLLFTTYCCNHKYRIFDDPNCKRLDFPFKARSGCHFRIVGSCNGLICLSDDSDFEYSGVILWNPSIKRFLNLPRPWVTKRKYSSYMFVLGFGYDEKSDDYKVVRVAYIKGRNGRDLIPPEVELYSLNSRSWRSYNAGSPPYGIFGYPWSQPFVNGAVHWVGYDPCVVKGNESRGVIVAFDLRDEVFREVKLPSCLEQFGWDVSIMAWGNKLAVLQYDYSPHKKYCSVWVMEEYGVAESWKKLYDVDLRGGLWKLIGFMRNGEALGVTVRGKLHSFDPIRLKMKNLGLRSAMDGFHVESYMESLVLLGAESAAFAPDSIACGNPEEEGEASDLHEINNRYVEFGEEDLESFLSLSISERDYSNYLCVNYDEQRSSAMDCEECGKKLLSEANHNGWGDKW</sequence>
<gene>
    <name evidence="2" type="ORF">ACH5RR_037236</name>
</gene>
<dbReference type="InterPro" id="IPR006527">
    <property type="entry name" value="F-box-assoc_dom_typ1"/>
</dbReference>
<evidence type="ECO:0000313" key="3">
    <source>
        <dbReference type="Proteomes" id="UP001630127"/>
    </source>
</evidence>
<organism evidence="2 3">
    <name type="scientific">Cinchona calisaya</name>
    <dbReference type="NCBI Taxonomy" id="153742"/>
    <lineage>
        <taxon>Eukaryota</taxon>
        <taxon>Viridiplantae</taxon>
        <taxon>Streptophyta</taxon>
        <taxon>Embryophyta</taxon>
        <taxon>Tracheophyta</taxon>
        <taxon>Spermatophyta</taxon>
        <taxon>Magnoliopsida</taxon>
        <taxon>eudicotyledons</taxon>
        <taxon>Gunneridae</taxon>
        <taxon>Pentapetalae</taxon>
        <taxon>asterids</taxon>
        <taxon>lamiids</taxon>
        <taxon>Gentianales</taxon>
        <taxon>Rubiaceae</taxon>
        <taxon>Cinchonoideae</taxon>
        <taxon>Cinchoneae</taxon>
        <taxon>Cinchona</taxon>
    </lineage>
</organism>
<dbReference type="PANTHER" id="PTHR31672">
    <property type="entry name" value="BNACNNG10540D PROTEIN"/>
    <property type="match status" value="1"/>
</dbReference>
<feature type="domain" description="F-box" evidence="1">
    <location>
        <begin position="1"/>
        <end position="49"/>
    </location>
</feature>
<reference evidence="2 3" key="1">
    <citation type="submission" date="2024-11" db="EMBL/GenBank/DDBJ databases">
        <title>A near-complete genome assembly of Cinchona calisaya.</title>
        <authorList>
            <person name="Lian D.C."/>
            <person name="Zhao X.W."/>
            <person name="Wei L."/>
        </authorList>
    </citation>
    <scope>NUCLEOTIDE SEQUENCE [LARGE SCALE GENOMIC DNA]</scope>
    <source>
        <tissue evidence="2">Nenye</tissue>
    </source>
</reference>
<evidence type="ECO:0000259" key="1">
    <source>
        <dbReference type="PROSITE" id="PS50181"/>
    </source>
</evidence>
<comment type="caution">
    <text evidence="2">The sequence shown here is derived from an EMBL/GenBank/DDBJ whole genome shotgun (WGS) entry which is preliminary data.</text>
</comment>
<dbReference type="Pfam" id="PF07734">
    <property type="entry name" value="FBA_1"/>
    <property type="match status" value="1"/>
</dbReference>
<evidence type="ECO:0000313" key="2">
    <source>
        <dbReference type="EMBL" id="KAL3502787.1"/>
    </source>
</evidence>